<dbReference type="PANTHER" id="PTHR24123:SF33">
    <property type="entry name" value="PROTEIN HOS4"/>
    <property type="match status" value="1"/>
</dbReference>
<accession>A0A6A6I943</accession>
<evidence type="ECO:0000259" key="5">
    <source>
        <dbReference type="Pfam" id="PF14420"/>
    </source>
</evidence>
<keyword evidence="1" id="KW-0677">Repeat</keyword>
<dbReference type="OrthoDB" id="539213at2759"/>
<feature type="repeat" description="ANK" evidence="3">
    <location>
        <begin position="967"/>
        <end position="999"/>
    </location>
</feature>
<dbReference type="InterPro" id="IPR051165">
    <property type="entry name" value="Multifunctional_ANK_Repeat"/>
</dbReference>
<dbReference type="Proteomes" id="UP000800094">
    <property type="component" value="Unassembled WGS sequence"/>
</dbReference>
<dbReference type="SUPFAM" id="SSF48403">
    <property type="entry name" value="Ankyrin repeat"/>
    <property type="match status" value="3"/>
</dbReference>
<feature type="domain" description="Clr5" evidence="5">
    <location>
        <begin position="5"/>
        <end position="55"/>
    </location>
</feature>
<dbReference type="GeneID" id="54579329"/>
<feature type="repeat" description="ANK" evidence="3">
    <location>
        <begin position="897"/>
        <end position="929"/>
    </location>
</feature>
<keyword evidence="7" id="KW-1185">Reference proteome</keyword>
<name>A0A6A6I943_9PLEO</name>
<dbReference type="Pfam" id="PF13637">
    <property type="entry name" value="Ank_4"/>
    <property type="match status" value="1"/>
</dbReference>
<evidence type="ECO:0000256" key="4">
    <source>
        <dbReference type="SAM" id="MobiDB-lite"/>
    </source>
</evidence>
<feature type="repeat" description="ANK" evidence="3">
    <location>
        <begin position="932"/>
        <end position="960"/>
    </location>
</feature>
<gene>
    <name evidence="6" type="ORF">BU26DRAFT_488888</name>
</gene>
<feature type="repeat" description="ANK" evidence="3">
    <location>
        <begin position="520"/>
        <end position="548"/>
    </location>
</feature>
<evidence type="ECO:0000256" key="3">
    <source>
        <dbReference type="PROSITE-ProRule" id="PRU00023"/>
    </source>
</evidence>
<feature type="repeat" description="ANK" evidence="3">
    <location>
        <begin position="483"/>
        <end position="515"/>
    </location>
</feature>
<dbReference type="Pfam" id="PF12796">
    <property type="entry name" value="Ank_2"/>
    <property type="match status" value="2"/>
</dbReference>
<evidence type="ECO:0000256" key="2">
    <source>
        <dbReference type="ARBA" id="ARBA00023043"/>
    </source>
</evidence>
<dbReference type="SMART" id="SM00248">
    <property type="entry name" value="ANK"/>
    <property type="match status" value="18"/>
</dbReference>
<dbReference type="PROSITE" id="PS50297">
    <property type="entry name" value="ANK_REP_REGION"/>
    <property type="match status" value="7"/>
</dbReference>
<dbReference type="RefSeq" id="XP_033681047.1">
    <property type="nucleotide sequence ID" value="XM_033825999.1"/>
</dbReference>
<evidence type="ECO:0000313" key="6">
    <source>
        <dbReference type="EMBL" id="KAF2246043.1"/>
    </source>
</evidence>
<evidence type="ECO:0000313" key="7">
    <source>
        <dbReference type="Proteomes" id="UP000800094"/>
    </source>
</evidence>
<dbReference type="PANTHER" id="PTHR24123">
    <property type="entry name" value="ANKYRIN REPEAT-CONTAINING"/>
    <property type="match status" value="1"/>
</dbReference>
<dbReference type="Pfam" id="PF14420">
    <property type="entry name" value="Clr5"/>
    <property type="match status" value="1"/>
</dbReference>
<dbReference type="InterPro" id="IPR025676">
    <property type="entry name" value="Clr5_dom"/>
</dbReference>
<proteinExistence type="predicted"/>
<dbReference type="Gene3D" id="1.25.40.20">
    <property type="entry name" value="Ankyrin repeat-containing domain"/>
    <property type="match status" value="4"/>
</dbReference>
<protein>
    <submittedName>
        <fullName evidence="6">Ankyrin</fullName>
    </submittedName>
</protein>
<organism evidence="6 7">
    <name type="scientific">Trematosphaeria pertusa</name>
    <dbReference type="NCBI Taxonomy" id="390896"/>
    <lineage>
        <taxon>Eukaryota</taxon>
        <taxon>Fungi</taxon>
        <taxon>Dikarya</taxon>
        <taxon>Ascomycota</taxon>
        <taxon>Pezizomycotina</taxon>
        <taxon>Dothideomycetes</taxon>
        <taxon>Pleosporomycetidae</taxon>
        <taxon>Pleosporales</taxon>
        <taxon>Massarineae</taxon>
        <taxon>Trematosphaeriaceae</taxon>
        <taxon>Trematosphaeria</taxon>
    </lineage>
</organism>
<keyword evidence="2 3" id="KW-0040">ANK repeat</keyword>
<dbReference type="InterPro" id="IPR002110">
    <property type="entry name" value="Ankyrin_rpt"/>
</dbReference>
<dbReference type="PROSITE" id="PS50088">
    <property type="entry name" value="ANK_REPEAT"/>
    <property type="match status" value="7"/>
</dbReference>
<reference evidence="6" key="1">
    <citation type="journal article" date="2020" name="Stud. Mycol.">
        <title>101 Dothideomycetes genomes: a test case for predicting lifestyles and emergence of pathogens.</title>
        <authorList>
            <person name="Haridas S."/>
            <person name="Albert R."/>
            <person name="Binder M."/>
            <person name="Bloem J."/>
            <person name="Labutti K."/>
            <person name="Salamov A."/>
            <person name="Andreopoulos B."/>
            <person name="Baker S."/>
            <person name="Barry K."/>
            <person name="Bills G."/>
            <person name="Bluhm B."/>
            <person name="Cannon C."/>
            <person name="Castanera R."/>
            <person name="Culley D."/>
            <person name="Daum C."/>
            <person name="Ezra D."/>
            <person name="Gonzalez J."/>
            <person name="Henrissat B."/>
            <person name="Kuo A."/>
            <person name="Liang C."/>
            <person name="Lipzen A."/>
            <person name="Lutzoni F."/>
            <person name="Magnuson J."/>
            <person name="Mondo S."/>
            <person name="Nolan M."/>
            <person name="Ohm R."/>
            <person name="Pangilinan J."/>
            <person name="Park H.-J."/>
            <person name="Ramirez L."/>
            <person name="Alfaro M."/>
            <person name="Sun H."/>
            <person name="Tritt A."/>
            <person name="Yoshinaga Y."/>
            <person name="Zwiers L.-H."/>
            <person name="Turgeon B."/>
            <person name="Goodwin S."/>
            <person name="Spatafora J."/>
            <person name="Crous P."/>
            <person name="Grigoriev I."/>
        </authorList>
    </citation>
    <scope>NUCLEOTIDE SEQUENCE</scope>
    <source>
        <strain evidence="6">CBS 122368</strain>
    </source>
</reference>
<dbReference type="AlphaFoldDB" id="A0A6A6I943"/>
<sequence>MANLDWESHKAEIERIYVREKKTLTELRSIMQSTWNFHASKAQYEGKFKEWGFQKNRMRKSDWTYISNQITKRKRESGKDSEVYIDDIQCPSPKVRKETARQGFRTTYEEFCQVPSPKTPEGIVVCSPGPSVLQLNWDQNLPWFQFVRFLRMQNGQGCEPLLRFPAVTVPGQTRLHGQSDIVSGLGSVLPWTRTQILRHIPSTSRTAAVLSIIMPEEHEGQHLTTSERICSLGDSSELELFLLSNNFTFQEQCADLSLTDSARLYDERIMSTLQKSGLNDVRNFELLLRMESATAMAIAEKLFASAIRSNDFETIQAMLKAGMNPNTLIDSPVYLNPVTPLEHAASIEDHGSSIKIARLLVSYEARVNREGGDLSALCHATEAEHAEMMAFLIANGARVTPMSLECAAWTENFELIRMLLDAGGDINTKLPATSTYEDGRTTLGIAIQQENPGLVHDLLEEGADTNIPQPSLYSYFYHRPLREETTALGLAAEMGNLEILELLLEARANVNIDPGLYFCPLRLAVERGHTDVIERLLHAGADVRSADVNGERTLLQPATFHGDARMCRILLERGATVEVPTSGNRRFPPLLSAILSNSVETVSMLLSYKTSVDAVYYQRTAIGEAVATGNIQLIEMLLQAGASKVGKDIRRIGNMEAAGYLERRKMLQDIVSNNGRRLLAAAISEEKEDLVNCLLRYNADRTVSLPVCSTEISSPLEAAISTGDMQLAILLIKRGAWITRNELSAGVWEALGTGNDAIIRTLIAYAGPRYGFSFCSTTVNMAVQQRNHSLVQFLLDAGVDPKGRPNTPEYLDLESFRKQAGWWRSDTLPNHIESVLETAARLGDSSMLQILLEATDWEPRHTGQALTIAIESKHNHLVQGLLDAGADPNSILYSYGTSTTPLDAAVAKQCIPLVQTLLERGANIDLLGGGFFSRTPLQKAVEIGNVELVDMLLEAGANVNGPIAVKGGATALQIAAITGYLGIARKLLNAGANVNAKASYRDGRTALEGAAENGRIDMLYMLLGEGAAIEGRARRHYVRAIKLADINGHGAAAKLLRSWSDWTELDSRQYDEEFVGTEESEYDTDEQMDEMDEITTDAE</sequence>
<dbReference type="InterPro" id="IPR036770">
    <property type="entry name" value="Ankyrin_rpt-contain_sf"/>
</dbReference>
<feature type="repeat" description="ANK" evidence="3">
    <location>
        <begin position="438"/>
        <end position="470"/>
    </location>
</feature>
<feature type="repeat" description="ANK" evidence="3">
    <location>
        <begin position="1002"/>
        <end position="1034"/>
    </location>
</feature>
<dbReference type="EMBL" id="ML987199">
    <property type="protein sequence ID" value="KAF2246043.1"/>
    <property type="molecule type" value="Genomic_DNA"/>
</dbReference>
<evidence type="ECO:0000256" key="1">
    <source>
        <dbReference type="ARBA" id="ARBA00022737"/>
    </source>
</evidence>
<feature type="region of interest" description="Disordered" evidence="4">
    <location>
        <begin position="1073"/>
        <end position="1099"/>
    </location>
</feature>